<organism evidence="2 3">
    <name type="scientific">Colletotrichum chlorophyti</name>
    <dbReference type="NCBI Taxonomy" id="708187"/>
    <lineage>
        <taxon>Eukaryota</taxon>
        <taxon>Fungi</taxon>
        <taxon>Dikarya</taxon>
        <taxon>Ascomycota</taxon>
        <taxon>Pezizomycotina</taxon>
        <taxon>Sordariomycetes</taxon>
        <taxon>Hypocreomycetidae</taxon>
        <taxon>Glomerellales</taxon>
        <taxon>Glomerellaceae</taxon>
        <taxon>Colletotrichum</taxon>
    </lineage>
</organism>
<evidence type="ECO:0000313" key="2">
    <source>
        <dbReference type="EMBL" id="OLN97310.1"/>
    </source>
</evidence>
<feature type="region of interest" description="Disordered" evidence="1">
    <location>
        <begin position="830"/>
        <end position="885"/>
    </location>
</feature>
<sequence length="889" mass="98795">MNNDTQPHLVPDARLSDWPAYSMIDDPVEDLTDVINGAESPQHRPLRHRLVGNAKRDLTCVRQYTQFILHDIQSELSEGDTLVFVDYPTPSKPVDNVGCFFYAWNSVQFRMPSEKLLATGSAKFAEMLSPTYQFRVQRRRKMVNKLPPGVKFVLDLTPPSEGDELVFQMTEVSLTPGLINWWTAFDKHSVDDYVVSGHDDVCSCWKDKSSEQPNIITTMLADVSSSESRRDEEEENDPQMNRAITAAIQRSVYDVVPQIGMRNHRAHTTTTGLSTALLEKKSKGDFSAEPVPAYRKIPDYCPFRHRVNILRLCCMIANKQVSIDSAPRMWTLVAVAKILDCTSIVSDSVLQWIMSPNNTVFIEVLPEESLQLGVALKLEGVTRSAFRILVNELAIEEAAQPNGVPKAAAYTVFGRKRHDPGDDLNNLIQHAARAMVERISGVVKQLTSEAIFDEFRIFEWLRLQDLIALLSTYPDDTVCYSAKETARSLAMTLKNTWKNSVVKIMLKSHLDADRLVKIDDHRATYVDIRHFERFDLIYSQFNNVQKALCPFMYEHVTDKWGCIGYAFSQGTTASYLEGWARNLWAALGKVFLDHPEFKHDPAWSKILLMPPNDLDILSTSPRVAYTDLFSRARHAFDYASFEEPLRTFLRTFYNGPLRVDHEIPMNMARHLLLELHQNELKFLPLWAGGNDDGTGGVFEPALPPADYGPAGPGPGYCTGITIPSDSSSVAGSVSSVLRQLRLDRGSTVGPGSVDVQDGISTIYNPRKVVADDVSIRSESFTDGGSEYGNAKFAVPAAGQPIANAVAAVVFDETPDDSDADTSVNLDEVMTEVGPEDSRSREVTPEYVTVDSGLHAQASPRGGGGPATGSSAERARSSSLLDDDDDIVMI</sequence>
<accession>A0A1Q8S7A9</accession>
<proteinExistence type="predicted"/>
<dbReference type="AlphaFoldDB" id="A0A1Q8S7A9"/>
<gene>
    <name evidence="2" type="ORF">CCHL11_01282</name>
</gene>
<keyword evidence="3" id="KW-1185">Reference proteome</keyword>
<dbReference type="Proteomes" id="UP000186583">
    <property type="component" value="Unassembled WGS sequence"/>
</dbReference>
<comment type="caution">
    <text evidence="2">The sequence shown here is derived from an EMBL/GenBank/DDBJ whole genome shotgun (WGS) entry which is preliminary data.</text>
</comment>
<protein>
    <submittedName>
        <fullName evidence="2">Uncharacterized protein</fullName>
    </submittedName>
</protein>
<reference evidence="2 3" key="1">
    <citation type="submission" date="2016-11" db="EMBL/GenBank/DDBJ databases">
        <title>Draft Genome Assembly of Colletotrichum chlorophyti a pathogen of herbaceous plants.</title>
        <authorList>
            <person name="Gan P."/>
            <person name="Narusaka M."/>
            <person name="Tsushima A."/>
            <person name="Narusaka Y."/>
            <person name="Takano Y."/>
            <person name="Shirasu K."/>
        </authorList>
    </citation>
    <scope>NUCLEOTIDE SEQUENCE [LARGE SCALE GENOMIC DNA]</scope>
    <source>
        <strain evidence="2 3">NTL11</strain>
    </source>
</reference>
<evidence type="ECO:0000313" key="3">
    <source>
        <dbReference type="Proteomes" id="UP000186583"/>
    </source>
</evidence>
<dbReference type="OrthoDB" id="5371510at2759"/>
<evidence type="ECO:0000256" key="1">
    <source>
        <dbReference type="SAM" id="MobiDB-lite"/>
    </source>
</evidence>
<dbReference type="EMBL" id="MPGH01000008">
    <property type="protein sequence ID" value="OLN97310.1"/>
    <property type="molecule type" value="Genomic_DNA"/>
</dbReference>
<name>A0A1Q8S7A9_9PEZI</name>